<sequence length="135" mass="15689">MPTCHRFISQPKIILLNRPSYLHFVHKIYQSEVTRNYIRKISLTCFASTVNNNKPLNGKLILISIRCQRTFKILSISQSQVDATNAGSLVLQKHVKTTISYYILQQSILTSHTHRYKYHIGTLIYSLPRNGQYHD</sequence>
<organism evidence="1 2">
    <name type="scientific">Spodoptera littoralis</name>
    <name type="common">Egyptian cotton leafworm</name>
    <dbReference type="NCBI Taxonomy" id="7109"/>
    <lineage>
        <taxon>Eukaryota</taxon>
        <taxon>Metazoa</taxon>
        <taxon>Ecdysozoa</taxon>
        <taxon>Arthropoda</taxon>
        <taxon>Hexapoda</taxon>
        <taxon>Insecta</taxon>
        <taxon>Pterygota</taxon>
        <taxon>Neoptera</taxon>
        <taxon>Endopterygota</taxon>
        <taxon>Lepidoptera</taxon>
        <taxon>Glossata</taxon>
        <taxon>Ditrysia</taxon>
        <taxon>Noctuoidea</taxon>
        <taxon>Noctuidae</taxon>
        <taxon>Amphipyrinae</taxon>
        <taxon>Spodoptera</taxon>
    </lineage>
</organism>
<keyword evidence="2" id="KW-1185">Reference proteome</keyword>
<gene>
    <name evidence="1" type="ORF">SPLIT_LOCUS11720</name>
</gene>
<dbReference type="AlphaFoldDB" id="A0A9P0IGC8"/>
<evidence type="ECO:0000313" key="1">
    <source>
        <dbReference type="EMBL" id="CAH1646368.1"/>
    </source>
</evidence>
<protein>
    <submittedName>
        <fullName evidence="1">Uncharacterized protein</fullName>
    </submittedName>
</protein>
<accession>A0A9P0IGC8</accession>
<dbReference type="Proteomes" id="UP001153321">
    <property type="component" value="Chromosome 7"/>
</dbReference>
<evidence type="ECO:0000313" key="2">
    <source>
        <dbReference type="Proteomes" id="UP001153321"/>
    </source>
</evidence>
<proteinExistence type="predicted"/>
<name>A0A9P0IGC8_SPOLI</name>
<dbReference type="EMBL" id="LR824538">
    <property type="protein sequence ID" value="CAH1646368.1"/>
    <property type="molecule type" value="Genomic_DNA"/>
</dbReference>
<reference evidence="1" key="1">
    <citation type="submission" date="2022-02" db="EMBL/GenBank/DDBJ databases">
        <authorList>
            <person name="King R."/>
        </authorList>
    </citation>
    <scope>NUCLEOTIDE SEQUENCE</scope>
</reference>